<evidence type="ECO:0000313" key="2">
    <source>
        <dbReference type="Proteomes" id="UP000055024"/>
    </source>
</evidence>
<organism evidence="1 2">
    <name type="scientific">Trichinella zimbabwensis</name>
    <dbReference type="NCBI Taxonomy" id="268475"/>
    <lineage>
        <taxon>Eukaryota</taxon>
        <taxon>Metazoa</taxon>
        <taxon>Ecdysozoa</taxon>
        <taxon>Nematoda</taxon>
        <taxon>Enoplea</taxon>
        <taxon>Dorylaimia</taxon>
        <taxon>Trichinellida</taxon>
        <taxon>Trichinellidae</taxon>
        <taxon>Trichinella</taxon>
    </lineage>
</organism>
<proteinExistence type="predicted"/>
<gene>
    <name evidence="1" type="ORF">T11_2963</name>
</gene>
<reference evidence="1 2" key="1">
    <citation type="submission" date="2015-01" db="EMBL/GenBank/DDBJ databases">
        <title>Evolution of Trichinella species and genotypes.</title>
        <authorList>
            <person name="Korhonen P.K."/>
            <person name="Edoardo P."/>
            <person name="Giuseppe L.R."/>
            <person name="Gasser R.B."/>
        </authorList>
    </citation>
    <scope>NUCLEOTIDE SEQUENCE [LARGE SCALE GENOMIC DNA]</scope>
    <source>
        <strain evidence="1">ISS1029</strain>
    </source>
</reference>
<keyword evidence="2" id="KW-1185">Reference proteome</keyword>
<dbReference type="EMBL" id="JYDP01000387">
    <property type="protein sequence ID" value="KRZ00845.1"/>
    <property type="molecule type" value="Genomic_DNA"/>
</dbReference>
<dbReference type="OrthoDB" id="10531817at2759"/>
<dbReference type="AlphaFoldDB" id="A0A0V1GRM5"/>
<evidence type="ECO:0000313" key="1">
    <source>
        <dbReference type="EMBL" id="KRZ00845.1"/>
    </source>
</evidence>
<protein>
    <submittedName>
        <fullName evidence="1">Uncharacterized protein</fullName>
    </submittedName>
</protein>
<accession>A0A0V1GRM5</accession>
<dbReference type="Proteomes" id="UP000055024">
    <property type="component" value="Unassembled WGS sequence"/>
</dbReference>
<comment type="caution">
    <text evidence="1">The sequence shown here is derived from an EMBL/GenBank/DDBJ whole genome shotgun (WGS) entry which is preliminary data.</text>
</comment>
<sequence length="134" mass="14582">MSSGVLSYWPSVAYFCCWKSWYSMYNPRRRISANLVCTFGSPGGSLLYARNFIAGLFPTTCSNAFANECPLLFASGAAPSSHAPALPARIIFPKSSCGMENIQTLRNTPCFILLDILKTAVDLWLSEHTISGGS</sequence>
<name>A0A0V1GRM5_9BILA</name>